<gene>
    <name evidence="2" type="ORF">AMAG_17107</name>
</gene>
<evidence type="ECO:0000256" key="1">
    <source>
        <dbReference type="SAM" id="MobiDB-lite"/>
    </source>
</evidence>
<evidence type="ECO:0000313" key="3">
    <source>
        <dbReference type="Proteomes" id="UP000054350"/>
    </source>
</evidence>
<reference evidence="2 3" key="1">
    <citation type="submission" date="2009-11" db="EMBL/GenBank/DDBJ databases">
        <title>Annotation of Allomyces macrogynus ATCC 38327.</title>
        <authorList>
            <consortium name="The Broad Institute Genome Sequencing Platform"/>
            <person name="Russ C."/>
            <person name="Cuomo C."/>
            <person name="Burger G."/>
            <person name="Gray M.W."/>
            <person name="Holland P.W.H."/>
            <person name="King N."/>
            <person name="Lang F.B.F."/>
            <person name="Roger A.J."/>
            <person name="Ruiz-Trillo I."/>
            <person name="Young S.K."/>
            <person name="Zeng Q."/>
            <person name="Gargeya S."/>
            <person name="Fitzgerald M."/>
            <person name="Haas B."/>
            <person name="Abouelleil A."/>
            <person name="Alvarado L."/>
            <person name="Arachchi H.M."/>
            <person name="Berlin A."/>
            <person name="Chapman S.B."/>
            <person name="Gearin G."/>
            <person name="Goldberg J."/>
            <person name="Griggs A."/>
            <person name="Gujja S."/>
            <person name="Hansen M."/>
            <person name="Heiman D."/>
            <person name="Howarth C."/>
            <person name="Larimer J."/>
            <person name="Lui A."/>
            <person name="MacDonald P.J.P."/>
            <person name="McCowen C."/>
            <person name="Montmayeur A."/>
            <person name="Murphy C."/>
            <person name="Neiman D."/>
            <person name="Pearson M."/>
            <person name="Priest M."/>
            <person name="Roberts A."/>
            <person name="Saif S."/>
            <person name="Shea T."/>
            <person name="Sisk P."/>
            <person name="Stolte C."/>
            <person name="Sykes S."/>
            <person name="Wortman J."/>
            <person name="Nusbaum C."/>
            <person name="Birren B."/>
        </authorList>
    </citation>
    <scope>NUCLEOTIDE SEQUENCE [LARGE SCALE GENOMIC DNA]</scope>
    <source>
        <strain evidence="2 3">ATCC 38327</strain>
    </source>
</reference>
<feature type="compositionally biased region" description="Low complexity" evidence="1">
    <location>
        <begin position="198"/>
        <end position="213"/>
    </location>
</feature>
<accession>A0A0L0TDW6</accession>
<dbReference type="GO" id="GO:0003677">
    <property type="term" value="F:DNA binding"/>
    <property type="evidence" value="ECO:0007669"/>
    <property type="project" value="TreeGrafter"/>
</dbReference>
<dbReference type="OMA" id="CHIGSHP"/>
<evidence type="ECO:0008006" key="4">
    <source>
        <dbReference type="Google" id="ProtNLM"/>
    </source>
</evidence>
<dbReference type="InterPro" id="IPR018608">
    <property type="entry name" value="Gti1/Pac2"/>
</dbReference>
<dbReference type="Pfam" id="PF09729">
    <property type="entry name" value="Gti1_Pac2"/>
    <property type="match status" value="1"/>
</dbReference>
<feature type="region of interest" description="Disordered" evidence="1">
    <location>
        <begin position="550"/>
        <end position="572"/>
    </location>
</feature>
<feature type="region of interest" description="Disordered" evidence="1">
    <location>
        <begin position="198"/>
        <end position="248"/>
    </location>
</feature>
<sequence>MQQPATPQQRLETYFGHIETTHDVLLVVEATRRGLLPRITRRLSERQRQQIRVGSVFVWREHEAGIKRWTDGRPWTPSRMHGSFMVYRECARRVAPAAAASGDAVDAPVPAKTAIKDGLVKKTVTVHMTTGAVFHVVCYTNDDAADEGGRMLPSPTTDAFFVTNAVAPIPYSLYPRVVSHNTFGKYAPVAGAGANDAVDDSAGTASTTGSAATWPADSPRFVGRPLASPSRASTATPTPTPTLGMSPAVPELGVPATAIPADAFAAHAFAPAAITLPPAPAVSSLYHHHHHQPIAHSPPPYAPASAGQPSPPGPILRAIREPYLAHRVSDPGPCWPPAPPSVTTTPLPSILSTYPLPPTTHAPAPHVCAVHGPAPAVCNPASCSHGHAWPPPPHAHHHPHPHYSLSLSGTIPVHQPAHAPLADCCQTGTCHIGSHPAPPTTSRPASLSRSMPLSSSLPSSSSLARAHPYRPRTWSPPLPPRTTRPATWPVAANAPVSHVVPPADPRQGAATRPSASVAGVPGAACACAECSGHQSGVPVATVAIPNAAEGAHHPHSNQYMDPGRAASGPGWD</sequence>
<dbReference type="eggNOG" id="KOG4476">
    <property type="taxonomic scope" value="Eukaryota"/>
</dbReference>
<dbReference type="AlphaFoldDB" id="A0A0L0TDW6"/>
<reference evidence="3" key="2">
    <citation type="submission" date="2009-11" db="EMBL/GenBank/DDBJ databases">
        <title>The Genome Sequence of Allomyces macrogynus strain ATCC 38327.</title>
        <authorList>
            <consortium name="The Broad Institute Genome Sequencing Platform"/>
            <person name="Russ C."/>
            <person name="Cuomo C."/>
            <person name="Shea T."/>
            <person name="Young S.K."/>
            <person name="Zeng Q."/>
            <person name="Koehrsen M."/>
            <person name="Haas B."/>
            <person name="Borodovsky M."/>
            <person name="Guigo R."/>
            <person name="Alvarado L."/>
            <person name="Berlin A."/>
            <person name="Borenstein D."/>
            <person name="Chen Z."/>
            <person name="Engels R."/>
            <person name="Freedman E."/>
            <person name="Gellesch M."/>
            <person name="Goldberg J."/>
            <person name="Griggs A."/>
            <person name="Gujja S."/>
            <person name="Heiman D."/>
            <person name="Hepburn T."/>
            <person name="Howarth C."/>
            <person name="Jen D."/>
            <person name="Larson L."/>
            <person name="Lewis B."/>
            <person name="Mehta T."/>
            <person name="Park D."/>
            <person name="Pearson M."/>
            <person name="Roberts A."/>
            <person name="Saif S."/>
            <person name="Shenoy N."/>
            <person name="Sisk P."/>
            <person name="Stolte C."/>
            <person name="Sykes S."/>
            <person name="Walk T."/>
            <person name="White J."/>
            <person name="Yandava C."/>
            <person name="Burger G."/>
            <person name="Gray M.W."/>
            <person name="Holland P.W.H."/>
            <person name="King N."/>
            <person name="Lang F.B.F."/>
            <person name="Roger A.J."/>
            <person name="Ruiz-Trillo I."/>
            <person name="Lander E."/>
            <person name="Nusbaum C."/>
        </authorList>
    </citation>
    <scope>NUCLEOTIDE SEQUENCE [LARGE SCALE GENOMIC DNA]</scope>
    <source>
        <strain evidence="3">ATCC 38327</strain>
    </source>
</reference>
<name>A0A0L0TDW6_ALLM3</name>
<feature type="compositionally biased region" description="Low complexity" evidence="1">
    <location>
        <begin position="442"/>
        <end position="473"/>
    </location>
</feature>
<feature type="compositionally biased region" description="Low complexity" evidence="1">
    <location>
        <begin position="224"/>
        <end position="243"/>
    </location>
</feature>
<evidence type="ECO:0000313" key="2">
    <source>
        <dbReference type="EMBL" id="KNE72779.1"/>
    </source>
</evidence>
<feature type="region of interest" description="Disordered" evidence="1">
    <location>
        <begin position="285"/>
        <end position="316"/>
    </location>
</feature>
<dbReference type="EMBL" id="GG745383">
    <property type="protein sequence ID" value="KNE72779.1"/>
    <property type="molecule type" value="Genomic_DNA"/>
</dbReference>
<dbReference type="OrthoDB" id="5572844at2759"/>
<dbReference type="VEuPathDB" id="FungiDB:AMAG_17107"/>
<keyword evidence="3" id="KW-1185">Reference proteome</keyword>
<feature type="region of interest" description="Disordered" evidence="1">
    <location>
        <begin position="435"/>
        <end position="487"/>
    </location>
</feature>
<proteinExistence type="predicted"/>
<dbReference type="Proteomes" id="UP000054350">
    <property type="component" value="Unassembled WGS sequence"/>
</dbReference>
<organism evidence="2 3">
    <name type="scientific">Allomyces macrogynus (strain ATCC 38327)</name>
    <name type="common">Allomyces javanicus var. macrogynus</name>
    <dbReference type="NCBI Taxonomy" id="578462"/>
    <lineage>
        <taxon>Eukaryota</taxon>
        <taxon>Fungi</taxon>
        <taxon>Fungi incertae sedis</taxon>
        <taxon>Blastocladiomycota</taxon>
        <taxon>Blastocladiomycetes</taxon>
        <taxon>Blastocladiales</taxon>
        <taxon>Blastocladiaceae</taxon>
        <taxon>Allomyces</taxon>
    </lineage>
</organism>
<dbReference type="PANTHER" id="PTHR28027">
    <property type="entry name" value="TRANSCRIPTIONAL REGULATOR MIT1"/>
    <property type="match status" value="1"/>
</dbReference>
<dbReference type="PANTHER" id="PTHR28027:SF1">
    <property type="entry name" value="CAMP INDEPENDENT REGULATORY PROTEIN (AFU_ORTHOLOGUE AFUA_3G09640)"/>
    <property type="match status" value="1"/>
</dbReference>
<protein>
    <recommendedName>
        <fullName evidence="4">Gti1/Pac2 family protein</fullName>
    </recommendedName>
</protein>